<reference evidence="1 2" key="1">
    <citation type="journal article" date="2015" name="Genome Announc.">
        <title>Draft Genome Sequence and Gene Annotation of the Entomopathogenic Fungus Verticillium hemipterigenum.</title>
        <authorList>
            <person name="Horn F."/>
            <person name="Habel A."/>
            <person name="Scharf D.H."/>
            <person name="Dworschak J."/>
            <person name="Brakhage A.A."/>
            <person name="Guthke R."/>
            <person name="Hertweck C."/>
            <person name="Linde J."/>
        </authorList>
    </citation>
    <scope>NUCLEOTIDE SEQUENCE [LARGE SCALE GENOMIC DNA]</scope>
</reference>
<evidence type="ECO:0000313" key="1">
    <source>
        <dbReference type="EMBL" id="CEJ86095.1"/>
    </source>
</evidence>
<name>A0A0A1SU35_9HYPO</name>
<gene>
    <name evidence="1" type="ORF">VHEMI04008</name>
</gene>
<dbReference type="Proteomes" id="UP000039046">
    <property type="component" value="Unassembled WGS sequence"/>
</dbReference>
<protein>
    <submittedName>
        <fullName evidence="1">Uncharacterized protein</fullName>
    </submittedName>
</protein>
<keyword evidence="2" id="KW-1185">Reference proteome</keyword>
<dbReference type="HOGENOM" id="CLU_2293648_0_0_1"/>
<proteinExistence type="predicted"/>
<evidence type="ECO:0000313" key="2">
    <source>
        <dbReference type="Proteomes" id="UP000039046"/>
    </source>
</evidence>
<organism evidence="1 2">
    <name type="scientific">[Torrubiella] hemipterigena</name>
    <dbReference type="NCBI Taxonomy" id="1531966"/>
    <lineage>
        <taxon>Eukaryota</taxon>
        <taxon>Fungi</taxon>
        <taxon>Dikarya</taxon>
        <taxon>Ascomycota</taxon>
        <taxon>Pezizomycotina</taxon>
        <taxon>Sordariomycetes</taxon>
        <taxon>Hypocreomycetidae</taxon>
        <taxon>Hypocreales</taxon>
        <taxon>Clavicipitaceae</taxon>
        <taxon>Clavicipitaceae incertae sedis</taxon>
        <taxon>'Torrubiella' clade</taxon>
    </lineage>
</organism>
<sequence length="101" mass="11716">MANDKDDQDTPTLEDALKQREDEINKLLDQNPDMKPPKDGKWWAASTKLAFDTENKLDEETARSLIMHLEKHLIYEAIFSSLDDDAIDIFRNITQPVQKKD</sequence>
<dbReference type="EMBL" id="CDHN01000002">
    <property type="protein sequence ID" value="CEJ86095.1"/>
    <property type="molecule type" value="Genomic_DNA"/>
</dbReference>
<accession>A0A0A1SU35</accession>
<dbReference type="AlphaFoldDB" id="A0A0A1SU35"/>